<dbReference type="AlphaFoldDB" id="A0A0M6YNC8"/>
<name>A0A0M6YNC8_9RHOB</name>
<feature type="transmembrane region" description="Helical" evidence="1">
    <location>
        <begin position="43"/>
        <end position="65"/>
    </location>
</feature>
<keyword evidence="1" id="KW-0812">Transmembrane</keyword>
<evidence type="ECO:0000256" key="1">
    <source>
        <dbReference type="SAM" id="Phobius"/>
    </source>
</evidence>
<keyword evidence="3" id="KW-1185">Reference proteome</keyword>
<sequence>MRMAETAGGHGIFPAIRVATLPFWPAIPLLLTCPLVFPSDSEAAAIIFFFATIPVLYLFILFFYWSRQTGKALGIGNPVDPIAIFALRRRREAELEALQ</sequence>
<reference evidence="2 3" key="1">
    <citation type="submission" date="2015-07" db="EMBL/GenBank/DDBJ databases">
        <authorList>
            <person name="Noorani M."/>
        </authorList>
    </citation>
    <scope>NUCLEOTIDE SEQUENCE [LARGE SCALE GENOMIC DNA]</scope>
    <source>
        <strain evidence="2 3">CECT 7802</strain>
    </source>
</reference>
<evidence type="ECO:0000313" key="3">
    <source>
        <dbReference type="Proteomes" id="UP000049222"/>
    </source>
</evidence>
<dbReference type="Proteomes" id="UP000049222">
    <property type="component" value="Unassembled WGS sequence"/>
</dbReference>
<protein>
    <submittedName>
        <fullName evidence="2">Uncharacterized protein</fullName>
    </submittedName>
</protein>
<accession>A0A0M6YNC8</accession>
<proteinExistence type="predicted"/>
<evidence type="ECO:0000313" key="2">
    <source>
        <dbReference type="EMBL" id="CTQ51033.1"/>
    </source>
</evidence>
<dbReference type="EMBL" id="CXSU01000012">
    <property type="protein sequence ID" value="CTQ51033.1"/>
    <property type="molecule type" value="Genomic_DNA"/>
</dbReference>
<gene>
    <name evidence="2" type="ORF">JDO7802_03067</name>
</gene>
<dbReference type="STRING" id="420998.JDO7802_03067"/>
<organism evidence="2 3">
    <name type="scientific">Jannaschia donghaensis</name>
    <dbReference type="NCBI Taxonomy" id="420998"/>
    <lineage>
        <taxon>Bacteria</taxon>
        <taxon>Pseudomonadati</taxon>
        <taxon>Pseudomonadota</taxon>
        <taxon>Alphaproteobacteria</taxon>
        <taxon>Rhodobacterales</taxon>
        <taxon>Roseobacteraceae</taxon>
        <taxon>Jannaschia</taxon>
    </lineage>
</organism>
<keyword evidence="1" id="KW-0472">Membrane</keyword>
<feature type="transmembrane region" description="Helical" evidence="1">
    <location>
        <begin position="12"/>
        <end position="37"/>
    </location>
</feature>
<keyword evidence="1" id="KW-1133">Transmembrane helix</keyword>